<dbReference type="InterPro" id="IPR000719">
    <property type="entry name" value="Prot_kinase_dom"/>
</dbReference>
<dbReference type="PANTHER" id="PTHR48012">
    <property type="entry name" value="STERILE20-LIKE KINASE, ISOFORM B-RELATED"/>
    <property type="match status" value="1"/>
</dbReference>
<dbReference type="SUPFAM" id="SSF56112">
    <property type="entry name" value="Protein kinase-like (PK-like)"/>
    <property type="match status" value="1"/>
</dbReference>
<dbReference type="PROSITE" id="PS50011">
    <property type="entry name" value="PROTEIN_KINASE_DOM"/>
    <property type="match status" value="1"/>
</dbReference>
<keyword evidence="9" id="KW-1133">Transmembrane helix</keyword>
<evidence type="ECO:0000259" key="10">
    <source>
        <dbReference type="PROSITE" id="PS50011"/>
    </source>
</evidence>
<feature type="domain" description="Protein kinase" evidence="10">
    <location>
        <begin position="1"/>
        <end position="232"/>
    </location>
</feature>
<dbReference type="SMART" id="SM00220">
    <property type="entry name" value="S_TKc"/>
    <property type="match status" value="1"/>
</dbReference>
<dbReference type="GO" id="GO:0004674">
    <property type="term" value="F:protein serine/threonine kinase activity"/>
    <property type="evidence" value="ECO:0007669"/>
    <property type="project" value="UniProtKB-KW"/>
</dbReference>
<dbReference type="InterPro" id="IPR050629">
    <property type="entry name" value="STE20/SPS1-PAK"/>
</dbReference>
<evidence type="ECO:0000313" key="11">
    <source>
        <dbReference type="Proteomes" id="UP000887540"/>
    </source>
</evidence>
<dbReference type="InterPro" id="IPR011009">
    <property type="entry name" value="Kinase-like_dom_sf"/>
</dbReference>
<evidence type="ECO:0000256" key="5">
    <source>
        <dbReference type="ARBA" id="ARBA00022777"/>
    </source>
</evidence>
<dbReference type="Pfam" id="PF00069">
    <property type="entry name" value="Pkinase"/>
    <property type="match status" value="1"/>
</dbReference>
<keyword evidence="9" id="KW-0812">Transmembrane</keyword>
<evidence type="ECO:0000313" key="12">
    <source>
        <dbReference type="WBParaSite" id="ACRNAN_scaffold33.g23592.t1"/>
    </source>
</evidence>
<keyword evidence="6" id="KW-0067">ATP-binding</keyword>
<evidence type="ECO:0000256" key="6">
    <source>
        <dbReference type="ARBA" id="ARBA00022840"/>
    </source>
</evidence>
<keyword evidence="3" id="KW-0808">Transferase</keyword>
<dbReference type="Gene3D" id="1.10.510.10">
    <property type="entry name" value="Transferase(Phosphotransferase) domain 1"/>
    <property type="match status" value="1"/>
</dbReference>
<dbReference type="InterPro" id="IPR008271">
    <property type="entry name" value="Ser/Thr_kinase_AS"/>
</dbReference>
<comment type="catalytic activity">
    <reaction evidence="8">
        <text>L-seryl-[protein] + ATP = O-phospho-L-seryl-[protein] + ADP + H(+)</text>
        <dbReference type="Rhea" id="RHEA:17989"/>
        <dbReference type="Rhea" id="RHEA-COMP:9863"/>
        <dbReference type="Rhea" id="RHEA-COMP:11604"/>
        <dbReference type="ChEBI" id="CHEBI:15378"/>
        <dbReference type="ChEBI" id="CHEBI:29999"/>
        <dbReference type="ChEBI" id="CHEBI:30616"/>
        <dbReference type="ChEBI" id="CHEBI:83421"/>
        <dbReference type="ChEBI" id="CHEBI:456216"/>
        <dbReference type="EC" id="2.7.11.1"/>
    </reaction>
</comment>
<dbReference type="WBParaSite" id="ACRNAN_scaffold33.g23592.t1">
    <property type="protein sequence ID" value="ACRNAN_scaffold33.g23592.t1"/>
    <property type="gene ID" value="ACRNAN_scaffold33.g23592"/>
</dbReference>
<evidence type="ECO:0000256" key="2">
    <source>
        <dbReference type="ARBA" id="ARBA00022527"/>
    </source>
</evidence>
<sequence>MDMKTNNIVAVKVMNLEDARGEIEQIQQEVLVLSQCNSPNVNKYFGSYIKGSQLFIILEYFACGSAADLRRSGRLEEEEIAIILCEVLRALIYLHKQRIIHRDVKTANIFISENGSIKLGDFGVAAMLCYRDETNTFVGTPYWMAPEVLKRGYYNTKADIWSFGITAIELANGDPPLRDLPAMQAITVIPRRPAPNLSGEWRKPYKDFVDLCLVKDPSERPSASYLFEHIFIQKIKNRKRLSSKLVHRALEYKLNSPSLESIRTCGTYSTAISRWEYPSIGWEFDQNATQSSSTSTLTKSWEREPTLKMLEMKKIIWASEDDLSTLRTYKPGTSLCSTTILNKDQIGDLILPSCECQDIQVFVHRSCLDRSLNKVCKTCGCEYEIECCGFKHFSEWWKLPKELEYIPLGEYYGLFLLFYWLYVLTGTIIFGPIQWYFSWTHKTHLVMGIVVLIFWFKSILLFQWKNKVATQKKPI</sequence>
<protein>
    <submittedName>
        <fullName evidence="12">Protein kinase domain-containing protein</fullName>
    </submittedName>
</protein>
<accession>A0A914DPH1</accession>
<name>A0A914DPH1_9BILA</name>
<keyword evidence="4" id="KW-0547">Nucleotide-binding</keyword>
<feature type="transmembrane region" description="Helical" evidence="9">
    <location>
        <begin position="445"/>
        <end position="464"/>
    </location>
</feature>
<evidence type="ECO:0000256" key="4">
    <source>
        <dbReference type="ARBA" id="ARBA00022741"/>
    </source>
</evidence>
<evidence type="ECO:0000256" key="8">
    <source>
        <dbReference type="ARBA" id="ARBA00048679"/>
    </source>
</evidence>
<evidence type="ECO:0000256" key="9">
    <source>
        <dbReference type="SAM" id="Phobius"/>
    </source>
</evidence>
<dbReference type="GO" id="GO:0005737">
    <property type="term" value="C:cytoplasm"/>
    <property type="evidence" value="ECO:0007669"/>
    <property type="project" value="TreeGrafter"/>
</dbReference>
<dbReference type="AlphaFoldDB" id="A0A914DPH1"/>
<dbReference type="GO" id="GO:0005524">
    <property type="term" value="F:ATP binding"/>
    <property type="evidence" value="ECO:0007669"/>
    <property type="project" value="UniProtKB-KW"/>
</dbReference>
<comment type="similarity">
    <text evidence="1">Belongs to the protein kinase superfamily. STE Ser/Thr protein kinase family. STE20 subfamily.</text>
</comment>
<feature type="transmembrane region" description="Helical" evidence="9">
    <location>
        <begin position="411"/>
        <end position="433"/>
    </location>
</feature>
<comment type="catalytic activity">
    <reaction evidence="7">
        <text>L-threonyl-[protein] + ATP = O-phospho-L-threonyl-[protein] + ADP + H(+)</text>
        <dbReference type="Rhea" id="RHEA:46608"/>
        <dbReference type="Rhea" id="RHEA-COMP:11060"/>
        <dbReference type="Rhea" id="RHEA-COMP:11605"/>
        <dbReference type="ChEBI" id="CHEBI:15378"/>
        <dbReference type="ChEBI" id="CHEBI:30013"/>
        <dbReference type="ChEBI" id="CHEBI:30616"/>
        <dbReference type="ChEBI" id="CHEBI:61977"/>
        <dbReference type="ChEBI" id="CHEBI:456216"/>
        <dbReference type="EC" id="2.7.11.1"/>
    </reaction>
</comment>
<dbReference type="FunFam" id="1.10.510.10:FF:000421">
    <property type="entry name" value="Serine/threonine-protein kinase PAK 6"/>
    <property type="match status" value="1"/>
</dbReference>
<proteinExistence type="inferred from homology"/>
<dbReference type="Proteomes" id="UP000887540">
    <property type="component" value="Unplaced"/>
</dbReference>
<dbReference type="PROSITE" id="PS00108">
    <property type="entry name" value="PROTEIN_KINASE_ST"/>
    <property type="match status" value="1"/>
</dbReference>
<evidence type="ECO:0000256" key="3">
    <source>
        <dbReference type="ARBA" id="ARBA00022679"/>
    </source>
</evidence>
<keyword evidence="9" id="KW-0472">Membrane</keyword>
<evidence type="ECO:0000256" key="7">
    <source>
        <dbReference type="ARBA" id="ARBA00047899"/>
    </source>
</evidence>
<organism evidence="11 12">
    <name type="scientific">Acrobeloides nanus</name>
    <dbReference type="NCBI Taxonomy" id="290746"/>
    <lineage>
        <taxon>Eukaryota</taxon>
        <taxon>Metazoa</taxon>
        <taxon>Ecdysozoa</taxon>
        <taxon>Nematoda</taxon>
        <taxon>Chromadorea</taxon>
        <taxon>Rhabditida</taxon>
        <taxon>Tylenchina</taxon>
        <taxon>Cephalobomorpha</taxon>
        <taxon>Cephaloboidea</taxon>
        <taxon>Cephalobidae</taxon>
        <taxon>Acrobeloides</taxon>
    </lineage>
</organism>
<evidence type="ECO:0000256" key="1">
    <source>
        <dbReference type="ARBA" id="ARBA00008874"/>
    </source>
</evidence>
<keyword evidence="11" id="KW-1185">Reference proteome</keyword>
<keyword evidence="2" id="KW-0723">Serine/threonine-protein kinase</keyword>
<reference evidence="12" key="1">
    <citation type="submission" date="2022-11" db="UniProtKB">
        <authorList>
            <consortium name="WormBaseParasite"/>
        </authorList>
    </citation>
    <scope>IDENTIFICATION</scope>
</reference>
<keyword evidence="5" id="KW-0418">Kinase</keyword>
<dbReference type="PANTHER" id="PTHR48012:SF10">
    <property type="entry name" value="FI20177P1"/>
    <property type="match status" value="1"/>
</dbReference>